<reference evidence="2 3" key="1">
    <citation type="submission" date="2019-02" db="EMBL/GenBank/DDBJ databases">
        <title>Genome sequencing of the rare red list fungi Bondarzewia mesenterica.</title>
        <authorList>
            <person name="Buettner E."/>
            <person name="Kellner H."/>
        </authorList>
    </citation>
    <scope>NUCLEOTIDE SEQUENCE [LARGE SCALE GENOMIC DNA]</scope>
    <source>
        <strain evidence="2 3">DSM 108281</strain>
    </source>
</reference>
<feature type="region of interest" description="Disordered" evidence="1">
    <location>
        <begin position="1"/>
        <end position="20"/>
    </location>
</feature>
<proteinExistence type="predicted"/>
<evidence type="ECO:0000313" key="2">
    <source>
        <dbReference type="EMBL" id="THH18483.1"/>
    </source>
</evidence>
<comment type="caution">
    <text evidence="2">The sequence shown here is derived from an EMBL/GenBank/DDBJ whole genome shotgun (WGS) entry which is preliminary data.</text>
</comment>
<name>A0A4V3XFQ7_9AGAM</name>
<organism evidence="2 3">
    <name type="scientific">Bondarzewia mesenterica</name>
    <dbReference type="NCBI Taxonomy" id="1095465"/>
    <lineage>
        <taxon>Eukaryota</taxon>
        <taxon>Fungi</taxon>
        <taxon>Dikarya</taxon>
        <taxon>Basidiomycota</taxon>
        <taxon>Agaricomycotina</taxon>
        <taxon>Agaricomycetes</taxon>
        <taxon>Russulales</taxon>
        <taxon>Bondarzewiaceae</taxon>
        <taxon>Bondarzewia</taxon>
    </lineage>
</organism>
<dbReference type="EMBL" id="SGPL01000074">
    <property type="protein sequence ID" value="THH18483.1"/>
    <property type="molecule type" value="Genomic_DNA"/>
</dbReference>
<gene>
    <name evidence="2" type="ORF">EW146_g2519</name>
</gene>
<evidence type="ECO:0000256" key="1">
    <source>
        <dbReference type="SAM" id="MobiDB-lite"/>
    </source>
</evidence>
<sequence length="127" mass="14009">MGSSASKRSHARRAESKGEGVGASWCLLDANPPAVGRLDPRPIYHTIFRALVFRAPRHPRLIGAQSVEKKAPRYCRIFTLGGLACVRSGEQEREESLGSRMAGRVPASLPRLSLYGELHRCDLLESR</sequence>
<evidence type="ECO:0000313" key="3">
    <source>
        <dbReference type="Proteomes" id="UP000310158"/>
    </source>
</evidence>
<protein>
    <submittedName>
        <fullName evidence="2">Uncharacterized protein</fullName>
    </submittedName>
</protein>
<keyword evidence="3" id="KW-1185">Reference proteome</keyword>
<dbReference type="AlphaFoldDB" id="A0A4V3XFQ7"/>
<accession>A0A4V3XFQ7</accession>
<dbReference type="Proteomes" id="UP000310158">
    <property type="component" value="Unassembled WGS sequence"/>
</dbReference>